<name>A0A411LFJ4_SPHPI</name>
<dbReference type="EMBL" id="JABEOU010000033">
    <property type="protein sequence ID" value="NNG58058.1"/>
    <property type="molecule type" value="Genomic_DNA"/>
</dbReference>
<reference evidence="2 4" key="2">
    <citation type="submission" date="2020-12" db="EMBL/GenBank/DDBJ databases">
        <title>FDA dAtabase for Regulatory Grade micrObial Sequences (FDA-ARGOS): Supporting development and validation of Infectious Disease Dx tests.</title>
        <authorList>
            <person name="Sproer C."/>
            <person name="Gronow S."/>
            <person name="Severitt S."/>
            <person name="Schroder I."/>
            <person name="Tallon L."/>
            <person name="Sadzewicz L."/>
            <person name="Zhao X."/>
            <person name="Boylan J."/>
            <person name="Ott S."/>
            <person name="Bowen H."/>
            <person name="Vavikolanu K."/>
            <person name="Mehta A."/>
            <person name="Aluvathingal J."/>
            <person name="Nadendla S."/>
            <person name="Lowell S."/>
            <person name="Myers T."/>
            <person name="Yan Y."/>
            <person name="Sichtig H."/>
        </authorList>
    </citation>
    <scope>NUCLEOTIDE SEQUENCE [LARGE SCALE GENOMIC DNA]</scope>
    <source>
        <strain evidence="2 4">FDAARGOS_881</strain>
    </source>
</reference>
<organism evidence="1 3">
    <name type="scientific">Sphingomonas paucimobilis</name>
    <name type="common">Pseudomonas paucimobilis</name>
    <dbReference type="NCBI Taxonomy" id="13689"/>
    <lineage>
        <taxon>Bacteria</taxon>
        <taxon>Pseudomonadati</taxon>
        <taxon>Pseudomonadota</taxon>
        <taxon>Alphaproteobacteria</taxon>
        <taxon>Sphingomonadales</taxon>
        <taxon>Sphingomonadaceae</taxon>
        <taxon>Sphingomonas</taxon>
    </lineage>
</organism>
<proteinExistence type="predicted"/>
<sequence>MTEEIWEPGGPVTLTGRLVRRDGAFILQRDHGGTLELRLPRVPVDHVGKSVAVIGHMIGPDLFEAEGVRSA</sequence>
<evidence type="ECO:0000313" key="2">
    <source>
        <dbReference type="EMBL" id="QPT07803.1"/>
    </source>
</evidence>
<accession>A0A411LFJ4</accession>
<dbReference type="EMBL" id="CP065713">
    <property type="protein sequence ID" value="QPT07803.1"/>
    <property type="molecule type" value="Genomic_DNA"/>
</dbReference>
<gene>
    <name evidence="1" type="ORF">HKX06_11835</name>
    <name evidence="2" type="ORF">I6G38_13500</name>
</gene>
<protein>
    <submittedName>
        <fullName evidence="1">Uncharacterized protein</fullName>
    </submittedName>
</protein>
<evidence type="ECO:0000313" key="1">
    <source>
        <dbReference type="EMBL" id="NNG58058.1"/>
    </source>
</evidence>
<evidence type="ECO:0000313" key="4">
    <source>
        <dbReference type="Proteomes" id="UP000594836"/>
    </source>
</evidence>
<dbReference type="Proteomes" id="UP000594836">
    <property type="component" value="Chromosome"/>
</dbReference>
<dbReference type="RefSeq" id="WP_086011080.1">
    <property type="nucleotide sequence ID" value="NZ_AP023323.1"/>
</dbReference>
<reference evidence="1 3" key="1">
    <citation type="submission" date="2020-05" db="EMBL/GenBank/DDBJ databases">
        <title>Draft Genome Sequences of Sphingomonas sp. Isolated from the International Space Station.</title>
        <authorList>
            <person name="Bijlani S."/>
            <person name="Singh N.K."/>
            <person name="Mason C.E."/>
            <person name="Wang C.C."/>
            <person name="Venkateswaran K."/>
        </authorList>
    </citation>
    <scope>NUCLEOTIDE SEQUENCE [LARGE SCALE GENOMIC DNA]</scope>
    <source>
        <strain evidence="1 3">FKI-L5-BR-P1</strain>
    </source>
</reference>
<dbReference type="Pfam" id="PF19135">
    <property type="entry name" value="DUF5818"/>
    <property type="match status" value="1"/>
</dbReference>
<dbReference type="AlphaFoldDB" id="A0A411LFJ4"/>
<dbReference type="OrthoDB" id="7580588at2"/>
<dbReference type="Proteomes" id="UP000550136">
    <property type="component" value="Unassembled WGS sequence"/>
</dbReference>
<evidence type="ECO:0000313" key="3">
    <source>
        <dbReference type="Proteomes" id="UP000550136"/>
    </source>
</evidence>
<dbReference type="InterPro" id="IPR043856">
    <property type="entry name" value="DUF5818"/>
</dbReference>